<dbReference type="AlphaFoldDB" id="A0A220MHX5"/>
<dbReference type="SUPFAM" id="SSF50465">
    <property type="entry name" value="EF-Tu/eEF-1alpha/eIF2-gamma C-terminal domain"/>
    <property type="match status" value="1"/>
</dbReference>
<keyword evidence="2" id="KW-0342">GTP-binding</keyword>
<evidence type="ECO:0000313" key="3">
    <source>
        <dbReference type="EMBL" id="ASJ54432.1"/>
    </source>
</evidence>
<organism evidence="3 4">
    <name type="scientific">Brevibacillus formosus</name>
    <dbReference type="NCBI Taxonomy" id="54913"/>
    <lineage>
        <taxon>Bacteria</taxon>
        <taxon>Bacillati</taxon>
        <taxon>Bacillota</taxon>
        <taxon>Bacilli</taxon>
        <taxon>Bacillales</taxon>
        <taxon>Paenibacillaceae</taxon>
        <taxon>Brevibacillus</taxon>
    </lineage>
</organism>
<keyword evidence="1" id="KW-0547">Nucleotide-binding</keyword>
<proteinExistence type="predicted"/>
<dbReference type="Proteomes" id="UP000197781">
    <property type="component" value="Chromosome"/>
</dbReference>
<reference evidence="3 4" key="1">
    <citation type="submission" date="2016-11" db="EMBL/GenBank/DDBJ databases">
        <authorList>
            <person name="Jaros S."/>
            <person name="Januszkiewicz K."/>
            <person name="Wedrychowicz H."/>
        </authorList>
    </citation>
    <scope>NUCLEOTIDE SEQUENCE [LARGE SCALE GENOMIC DNA]</scope>
    <source>
        <strain evidence="3 4">NF2</strain>
    </source>
</reference>
<name>A0A220MHX5_9BACL</name>
<evidence type="ECO:0000313" key="4">
    <source>
        <dbReference type="Proteomes" id="UP000197781"/>
    </source>
</evidence>
<dbReference type="GO" id="GO:0005525">
    <property type="term" value="F:GTP binding"/>
    <property type="evidence" value="ECO:0007669"/>
    <property type="project" value="UniProtKB-KW"/>
</dbReference>
<evidence type="ECO:0000256" key="2">
    <source>
        <dbReference type="ARBA" id="ARBA00023134"/>
    </source>
</evidence>
<dbReference type="RefSeq" id="WP_088908179.1">
    <property type="nucleotide sequence ID" value="NZ_CP018145.1"/>
</dbReference>
<dbReference type="InterPro" id="IPR009001">
    <property type="entry name" value="Transl_elong_EF1A/Init_IF2_C"/>
</dbReference>
<dbReference type="EMBL" id="CP018145">
    <property type="protein sequence ID" value="ASJ54432.1"/>
    <property type="molecule type" value="Genomic_DNA"/>
</dbReference>
<evidence type="ECO:0000256" key="1">
    <source>
        <dbReference type="ARBA" id="ARBA00022741"/>
    </source>
</evidence>
<gene>
    <name evidence="3" type="ORF">BP422_13220</name>
</gene>
<accession>A0A220MHX5</accession>
<sequence>MKKVVKAKIKWLTAEQGGRSTPLGFSFRYCPIVEFETQDKTGDTWSADIIWHSEIGTDLTTIADFSFFSEEAPFELLTPGRKFNLFEGGRHVAIGYLL</sequence>
<dbReference type="Gene3D" id="2.40.30.10">
    <property type="entry name" value="Translation factors"/>
    <property type="match status" value="1"/>
</dbReference>
<protein>
    <submittedName>
        <fullName evidence="3">Uncharacterized protein</fullName>
    </submittedName>
</protein>
<dbReference type="KEGG" id="bfm:BP422_13220"/>